<dbReference type="EMBL" id="KB909462">
    <property type="protein sequence ID" value="EOB12079.1"/>
    <property type="molecule type" value="Genomic_DNA"/>
</dbReference>
<protein>
    <submittedName>
        <fullName evidence="2">Uncharacterized protein</fullName>
    </submittedName>
</protein>
<feature type="compositionally biased region" description="Basic and acidic residues" evidence="1">
    <location>
        <begin position="344"/>
        <end position="388"/>
    </location>
</feature>
<feature type="compositionally biased region" description="Basic and acidic residues" evidence="1">
    <location>
        <begin position="434"/>
        <end position="449"/>
    </location>
</feature>
<gene>
    <name evidence="2" type="ORF">NBO_555g0001</name>
</gene>
<dbReference type="Proteomes" id="UP000016927">
    <property type="component" value="Unassembled WGS sequence"/>
</dbReference>
<keyword evidence="3" id="KW-1185">Reference proteome</keyword>
<name>R0M222_NOSB1</name>
<dbReference type="VEuPathDB" id="MicrosporidiaDB:NBO_555g0001"/>
<dbReference type="AlphaFoldDB" id="R0M222"/>
<feature type="region of interest" description="Disordered" evidence="1">
    <location>
        <begin position="427"/>
        <end position="449"/>
    </location>
</feature>
<organism evidence="2 3">
    <name type="scientific">Nosema bombycis (strain CQ1 / CVCC 102059)</name>
    <name type="common">Microsporidian parasite</name>
    <name type="synonym">Pebrine of silkworm</name>
    <dbReference type="NCBI Taxonomy" id="578461"/>
    <lineage>
        <taxon>Eukaryota</taxon>
        <taxon>Fungi</taxon>
        <taxon>Fungi incertae sedis</taxon>
        <taxon>Microsporidia</taxon>
        <taxon>Nosematidae</taxon>
        <taxon>Nosema</taxon>
    </lineage>
</organism>
<reference evidence="2 3" key="1">
    <citation type="journal article" date="2013" name="BMC Genomics">
        <title>Comparative genomics of parasitic silkworm microsporidia reveal an association between genome expansion and host adaptation.</title>
        <authorList>
            <person name="Pan G."/>
            <person name="Xu J."/>
            <person name="Li T."/>
            <person name="Xia Q."/>
            <person name="Liu S.L."/>
            <person name="Zhang G."/>
            <person name="Li S."/>
            <person name="Li C."/>
            <person name="Liu H."/>
            <person name="Yang L."/>
            <person name="Liu T."/>
            <person name="Zhang X."/>
            <person name="Wu Z."/>
            <person name="Fan W."/>
            <person name="Dang X."/>
            <person name="Xiang H."/>
            <person name="Tao M."/>
            <person name="Li Y."/>
            <person name="Hu J."/>
            <person name="Li Z."/>
            <person name="Lin L."/>
            <person name="Luo J."/>
            <person name="Geng L."/>
            <person name="Wang L."/>
            <person name="Long M."/>
            <person name="Wan Y."/>
            <person name="He N."/>
            <person name="Zhang Z."/>
            <person name="Lu C."/>
            <person name="Keeling P.J."/>
            <person name="Wang J."/>
            <person name="Xiang Z."/>
            <person name="Zhou Z."/>
        </authorList>
    </citation>
    <scope>NUCLEOTIDE SEQUENCE [LARGE SCALE GENOMIC DNA]</scope>
    <source>
        <strain evidence="3">CQ1 / CVCC 102059</strain>
    </source>
</reference>
<sequence>MNMRKSDDKTNCEFTIYPLLDTEEPIHDKYLDLLEVYEDIKNSVLSNHTSFTIRQIFIEDSKDEEDNVPKKIPLLDVIIDIKKIVKEIEDFLKPLKMKYENIVQNLKNTMVEKEVTINSVYFITEFFEFFKLIFDLEGANKVQNGFIKSGCISYDKKKVELKDVLIASNNLFMVNNFSKLNDEIKIKNEAKNIYEDIIKKGGLEVILSDLKPEKYADLKNTLDNLNPENLIINLSDSKKIVNGFYKLSRENYKTQKWNKERVEKIKTIENTLNNTLALEKKEPELWSSGLDKQVLKIKEWFDNARNNEDISGDEFETKFNMLEGYVQAYRNKIIRMKQEEQRKKEEEAKKESNKEEENKKGDGNKEENKESGEELVEEEVKQEGENDNKLPSLDENAFPDMKDFDYESFKSKFDELMKDEKYKKLMNDLPNMQKKKEEMINPDHESREL</sequence>
<evidence type="ECO:0000313" key="2">
    <source>
        <dbReference type="EMBL" id="EOB12079.1"/>
    </source>
</evidence>
<dbReference type="HOGENOM" id="CLU_609872_0_0_1"/>
<feature type="region of interest" description="Disordered" evidence="1">
    <location>
        <begin position="344"/>
        <end position="400"/>
    </location>
</feature>
<evidence type="ECO:0000256" key="1">
    <source>
        <dbReference type="SAM" id="MobiDB-lite"/>
    </source>
</evidence>
<evidence type="ECO:0000313" key="3">
    <source>
        <dbReference type="Proteomes" id="UP000016927"/>
    </source>
</evidence>
<proteinExistence type="predicted"/>
<accession>R0M222</accession>